<dbReference type="Gene3D" id="1.10.287.770">
    <property type="entry name" value="YojJ-like"/>
    <property type="match status" value="1"/>
</dbReference>
<dbReference type="PANTHER" id="PTHR11690">
    <property type="entry name" value="AMILORIDE-SENSITIVE SODIUM CHANNEL-RELATED"/>
    <property type="match status" value="1"/>
</dbReference>
<evidence type="ECO:0000256" key="14">
    <source>
        <dbReference type="SAM" id="Phobius"/>
    </source>
</evidence>
<feature type="transmembrane region" description="Helical" evidence="14">
    <location>
        <begin position="450"/>
        <end position="472"/>
    </location>
</feature>
<evidence type="ECO:0000256" key="6">
    <source>
        <dbReference type="ARBA" id="ARBA00022989"/>
    </source>
</evidence>
<dbReference type="InterPro" id="IPR001873">
    <property type="entry name" value="ENaC"/>
</dbReference>
<evidence type="ECO:0000256" key="5">
    <source>
        <dbReference type="ARBA" id="ARBA00022692"/>
    </source>
</evidence>
<protein>
    <submittedName>
        <fullName evidence="15">Amiloride-sensitive sodium channel subunit beta</fullName>
    </submittedName>
</protein>
<keyword evidence="6 14" id="KW-1133">Transmembrane helix</keyword>
<keyword evidence="12 13" id="KW-0407">Ion channel</keyword>
<keyword evidence="10" id="KW-0325">Glycoprotein</keyword>
<dbReference type="Pfam" id="PF00858">
    <property type="entry name" value="ASC"/>
    <property type="match status" value="1"/>
</dbReference>
<gene>
    <name evidence="15" type="primary">SCNN1B</name>
    <name evidence="15" type="ORF">Tcan_10899</name>
</gene>
<comment type="similarity">
    <text evidence="2 13">Belongs to the amiloride-sensitive sodium channel (TC 1.A.6) family.</text>
</comment>
<comment type="caution">
    <text evidence="15">The sequence shown here is derived from an EMBL/GenBank/DDBJ whole genome shotgun (WGS) entry which is preliminary data.</text>
</comment>
<dbReference type="AlphaFoldDB" id="A0A0B2VTA0"/>
<evidence type="ECO:0000256" key="13">
    <source>
        <dbReference type="RuleBase" id="RU000679"/>
    </source>
</evidence>
<evidence type="ECO:0000256" key="12">
    <source>
        <dbReference type="ARBA" id="ARBA00023303"/>
    </source>
</evidence>
<evidence type="ECO:0000256" key="10">
    <source>
        <dbReference type="ARBA" id="ARBA00023180"/>
    </source>
</evidence>
<keyword evidence="11 13" id="KW-0739">Sodium transport</keyword>
<dbReference type="EMBL" id="JPKZ01000908">
    <property type="protein sequence ID" value="KHN84612.1"/>
    <property type="molecule type" value="Genomic_DNA"/>
</dbReference>
<evidence type="ECO:0000256" key="3">
    <source>
        <dbReference type="ARBA" id="ARBA00022448"/>
    </source>
</evidence>
<keyword evidence="4 13" id="KW-0894">Sodium channel</keyword>
<evidence type="ECO:0000256" key="2">
    <source>
        <dbReference type="ARBA" id="ARBA00007193"/>
    </source>
</evidence>
<keyword evidence="9 14" id="KW-0472">Membrane</keyword>
<dbReference type="OMA" id="ISQMQIC"/>
<keyword evidence="7" id="KW-0915">Sodium</keyword>
<dbReference type="GO" id="GO:0005886">
    <property type="term" value="C:plasma membrane"/>
    <property type="evidence" value="ECO:0007669"/>
    <property type="project" value="TreeGrafter"/>
</dbReference>
<evidence type="ECO:0000256" key="9">
    <source>
        <dbReference type="ARBA" id="ARBA00023136"/>
    </source>
</evidence>
<dbReference type="GO" id="GO:0015280">
    <property type="term" value="F:ligand-gated sodium channel activity"/>
    <property type="evidence" value="ECO:0007669"/>
    <property type="project" value="TreeGrafter"/>
</dbReference>
<keyword evidence="3 13" id="KW-0813">Transport</keyword>
<name>A0A0B2VTA0_TOXCA</name>
<evidence type="ECO:0000256" key="11">
    <source>
        <dbReference type="ARBA" id="ARBA00023201"/>
    </source>
</evidence>
<evidence type="ECO:0000256" key="1">
    <source>
        <dbReference type="ARBA" id="ARBA00004141"/>
    </source>
</evidence>
<dbReference type="Proteomes" id="UP000031036">
    <property type="component" value="Unassembled WGS sequence"/>
</dbReference>
<evidence type="ECO:0000256" key="4">
    <source>
        <dbReference type="ARBA" id="ARBA00022461"/>
    </source>
</evidence>
<evidence type="ECO:0000256" key="7">
    <source>
        <dbReference type="ARBA" id="ARBA00023053"/>
    </source>
</evidence>
<organism evidence="15 16">
    <name type="scientific">Toxocara canis</name>
    <name type="common">Canine roundworm</name>
    <dbReference type="NCBI Taxonomy" id="6265"/>
    <lineage>
        <taxon>Eukaryota</taxon>
        <taxon>Metazoa</taxon>
        <taxon>Ecdysozoa</taxon>
        <taxon>Nematoda</taxon>
        <taxon>Chromadorea</taxon>
        <taxon>Rhabditida</taxon>
        <taxon>Spirurina</taxon>
        <taxon>Ascaridomorpha</taxon>
        <taxon>Ascaridoidea</taxon>
        <taxon>Toxocaridae</taxon>
        <taxon>Toxocara</taxon>
    </lineage>
</organism>
<evidence type="ECO:0000313" key="16">
    <source>
        <dbReference type="Proteomes" id="UP000031036"/>
    </source>
</evidence>
<evidence type="ECO:0000256" key="8">
    <source>
        <dbReference type="ARBA" id="ARBA00023065"/>
    </source>
</evidence>
<keyword evidence="16" id="KW-1185">Reference proteome</keyword>
<sequence>MLVELIKSSRDMNWKECFFGRRMRKWAFWFIVAFLSALTIKDVIDLIAEYAENPKQSDMNMIFNESMTMPNITFCMSRAQAWSHFKINASEPTDQWDQTIQDNLLNMTDHDSFLKHPWDYRMVMEAYEVVATLNSMERETTAHGSARSINVFRTEPRLASKRSMIKMWLQTIADRNVTFEEFTEKVGEETIRRSMQRFQRTTFNEDLVIRTRFRTSWISMMQFCFQPWFDNDNFYNIEEQGNFFTLMVSHNAANLDGENVECMSVDLHGRPSSLSRFMQGKGRIRDGYNDDLCLGMRHEVTVEVRAQYEMLENDENGTACRNEHEREDTEFECRSRCRMKLIQSMCNCTGLTLSYLVKDDDELKKYPLCDYEQCELDVQRGKFSDEECSRGCLRNCKQIRFEIDHEQQGRMSRKDLTLVNLNWGSFEYLTLKQDWVWSVPTFIAALGGSIGMWLGLSILSLIQGGTYLYTYLTKEVIKKRLISAQMSHTEKSKSSKDSGGRSFSVNPLASPFGHKNDVKPLFPLATHETKQFGGTPSPRLHTLFYRFLIMKVHKWLAKCCI</sequence>
<reference evidence="15 16" key="1">
    <citation type="submission" date="2014-11" db="EMBL/GenBank/DDBJ databases">
        <title>Genetic blueprint of the zoonotic pathogen Toxocara canis.</title>
        <authorList>
            <person name="Zhu X.-Q."/>
            <person name="Korhonen P.K."/>
            <person name="Cai H."/>
            <person name="Young N.D."/>
            <person name="Nejsum P."/>
            <person name="von Samson-Himmelstjerna G."/>
            <person name="Boag P.R."/>
            <person name="Tan P."/>
            <person name="Li Q."/>
            <person name="Min J."/>
            <person name="Yang Y."/>
            <person name="Wang X."/>
            <person name="Fang X."/>
            <person name="Hall R.S."/>
            <person name="Hofmann A."/>
            <person name="Sternberg P.W."/>
            <person name="Jex A.R."/>
            <person name="Gasser R.B."/>
        </authorList>
    </citation>
    <scope>NUCLEOTIDE SEQUENCE [LARGE SCALE GENOMIC DNA]</scope>
    <source>
        <strain evidence="15">PN_DK_2014</strain>
    </source>
</reference>
<comment type="subcellular location">
    <subcellularLocation>
        <location evidence="1">Membrane</location>
        <topology evidence="1">Multi-pass membrane protein</topology>
    </subcellularLocation>
</comment>
<proteinExistence type="inferred from homology"/>
<evidence type="ECO:0000313" key="15">
    <source>
        <dbReference type="EMBL" id="KHN84612.1"/>
    </source>
</evidence>
<dbReference type="PANTHER" id="PTHR11690:SF227">
    <property type="entry name" value="AMILORIDE-SENSITIVE SODIUM CHANNEL"/>
    <property type="match status" value="1"/>
</dbReference>
<keyword evidence="5 13" id="KW-0812">Transmembrane</keyword>
<keyword evidence="8 13" id="KW-0406">Ion transport</keyword>
<accession>A0A0B2VTA0</accession>
<dbReference type="OrthoDB" id="6502088at2759"/>